<evidence type="ECO:0000256" key="7">
    <source>
        <dbReference type="ARBA" id="ARBA00037565"/>
    </source>
</evidence>
<dbReference type="GeneID" id="54780269"/>
<evidence type="ECO:0000256" key="3">
    <source>
        <dbReference type="ARBA" id="ARBA00022729"/>
    </source>
</evidence>
<comment type="caution">
    <text evidence="11">The sequence shown here is derived from an EMBL/GenBank/DDBJ whole genome shotgun (WGS) entry which is preliminary data.</text>
</comment>
<dbReference type="GO" id="GO:0005789">
    <property type="term" value="C:endoplasmic reticulum membrane"/>
    <property type="evidence" value="ECO:0007669"/>
    <property type="project" value="UniProtKB-SubCell"/>
</dbReference>
<gene>
    <name evidence="11" type="ORF">DIURU_001616</name>
</gene>
<organism evidence="11 12">
    <name type="scientific">Diutina rugosa</name>
    <name type="common">Yeast</name>
    <name type="synonym">Candida rugosa</name>
    <dbReference type="NCBI Taxonomy" id="5481"/>
    <lineage>
        <taxon>Eukaryota</taxon>
        <taxon>Fungi</taxon>
        <taxon>Dikarya</taxon>
        <taxon>Ascomycota</taxon>
        <taxon>Saccharomycotina</taxon>
        <taxon>Pichiomycetes</taxon>
        <taxon>Debaryomycetaceae</taxon>
        <taxon>Diutina</taxon>
    </lineage>
</organism>
<evidence type="ECO:0000313" key="12">
    <source>
        <dbReference type="Proteomes" id="UP000449547"/>
    </source>
</evidence>
<keyword evidence="5 9" id="KW-1133">Transmembrane helix</keyword>
<feature type="transmembrane region" description="Helical" evidence="9">
    <location>
        <begin position="164"/>
        <end position="183"/>
    </location>
</feature>
<keyword evidence="6 9" id="KW-0472">Membrane</keyword>
<dbReference type="Proteomes" id="UP000449547">
    <property type="component" value="Unassembled WGS sequence"/>
</dbReference>
<comment type="subcellular location">
    <subcellularLocation>
        <location evidence="1">Endoplasmic reticulum membrane</location>
        <topology evidence="1">Single-pass type I membrane protein</topology>
    </subcellularLocation>
</comment>
<evidence type="ECO:0000256" key="8">
    <source>
        <dbReference type="ARBA" id="ARBA00038311"/>
    </source>
</evidence>
<dbReference type="Pfam" id="PF03896">
    <property type="entry name" value="TRAP_alpha"/>
    <property type="match status" value="1"/>
</dbReference>
<keyword evidence="4" id="KW-0256">Endoplasmic reticulum</keyword>
<dbReference type="OMA" id="WLPETYK"/>
<dbReference type="EMBL" id="SWFT01000050">
    <property type="protein sequence ID" value="KAA8905188.1"/>
    <property type="molecule type" value="Genomic_DNA"/>
</dbReference>
<dbReference type="VEuPathDB" id="FungiDB:DIURU_001616"/>
<dbReference type="OrthoDB" id="1926781at2759"/>
<keyword evidence="2 9" id="KW-0812">Transmembrane</keyword>
<accession>A0A642V064</accession>
<keyword evidence="3 10" id="KW-0732">Signal</keyword>
<protein>
    <recommendedName>
        <fullName evidence="13">Increased recombination centers protein 22</fullName>
    </recommendedName>
</protein>
<comment type="function">
    <text evidence="7">Is probably involved in a pathway contributing to genomic integrity.</text>
</comment>
<feature type="chain" id="PRO_5024920888" description="Increased recombination centers protein 22" evidence="10">
    <location>
        <begin position="17"/>
        <end position="236"/>
    </location>
</feature>
<evidence type="ECO:0000256" key="6">
    <source>
        <dbReference type="ARBA" id="ARBA00023136"/>
    </source>
</evidence>
<evidence type="ECO:0000256" key="2">
    <source>
        <dbReference type="ARBA" id="ARBA00022692"/>
    </source>
</evidence>
<feature type="signal peptide" evidence="10">
    <location>
        <begin position="1"/>
        <end position="16"/>
    </location>
</feature>
<name>A0A642V064_DIURU</name>
<dbReference type="PROSITE" id="PS51257">
    <property type="entry name" value="PROKAR_LIPOPROTEIN"/>
    <property type="match status" value="1"/>
</dbReference>
<evidence type="ECO:0000256" key="9">
    <source>
        <dbReference type="SAM" id="Phobius"/>
    </source>
</evidence>
<evidence type="ECO:0000256" key="10">
    <source>
        <dbReference type="SAM" id="SignalP"/>
    </source>
</evidence>
<sequence length="236" mass="25743">MKFTSVLASLLAVACAAQPEAENAPQDVGETIDLDISYSIAAYPTAQPQELLTVYNGDDHYLTYKVVNEDDRDITIIGVGGVLLDPMTGKAKVNLTSGEVGPHALSRGDNVTFTQHIPFNVLTDNYALTPQLFLVVGDEIKMLPLRPQLITVVDEPISLFNPKLLFLEFVLGLTLAGVGYVIWDLWGRAYFRGTPTVTKKQARSAAKQGAAAHTTGAQKYDESWLPDSYKKKSKKA</sequence>
<evidence type="ECO:0000256" key="4">
    <source>
        <dbReference type="ARBA" id="ARBA00022824"/>
    </source>
</evidence>
<proteinExistence type="inferred from homology"/>
<reference evidence="11 12" key="1">
    <citation type="submission" date="2019-07" db="EMBL/GenBank/DDBJ databases">
        <title>Genome assembly of two rare yeast pathogens: Diutina rugosa and Trichomonascus ciferrii.</title>
        <authorList>
            <person name="Mixao V."/>
            <person name="Saus E."/>
            <person name="Hansen A."/>
            <person name="Lass-Flor C."/>
            <person name="Gabaldon T."/>
        </authorList>
    </citation>
    <scope>NUCLEOTIDE SEQUENCE [LARGE SCALE GENOMIC DNA]</scope>
    <source>
        <strain evidence="11 12">CBS 613</strain>
    </source>
</reference>
<evidence type="ECO:0000256" key="1">
    <source>
        <dbReference type="ARBA" id="ARBA00004115"/>
    </source>
</evidence>
<keyword evidence="12" id="KW-1185">Reference proteome</keyword>
<dbReference type="InterPro" id="IPR005595">
    <property type="entry name" value="TRAP_alpha"/>
</dbReference>
<evidence type="ECO:0008006" key="13">
    <source>
        <dbReference type="Google" id="ProtNLM"/>
    </source>
</evidence>
<evidence type="ECO:0000313" key="11">
    <source>
        <dbReference type="EMBL" id="KAA8905188.1"/>
    </source>
</evidence>
<evidence type="ECO:0000256" key="5">
    <source>
        <dbReference type="ARBA" id="ARBA00022989"/>
    </source>
</evidence>
<comment type="similarity">
    <text evidence="8">Belongs to the IRC22 family.</text>
</comment>
<dbReference type="AlphaFoldDB" id="A0A642V064"/>
<dbReference type="RefSeq" id="XP_034013574.1">
    <property type="nucleotide sequence ID" value="XM_034154179.1"/>
</dbReference>